<name>A0A8H4AGL9_GIGMA</name>
<gene>
    <name evidence="1" type="ORF">F8M41_021559</name>
</gene>
<reference evidence="1 2" key="1">
    <citation type="journal article" date="2019" name="Environ. Microbiol.">
        <title>At the nexus of three kingdoms: the genome of the mycorrhizal fungus Gigaspora margarita provides insights into plant, endobacterial and fungal interactions.</title>
        <authorList>
            <person name="Venice F."/>
            <person name="Ghignone S."/>
            <person name="Salvioli di Fossalunga A."/>
            <person name="Amselem J."/>
            <person name="Novero M."/>
            <person name="Xianan X."/>
            <person name="Sedzielewska Toro K."/>
            <person name="Morin E."/>
            <person name="Lipzen A."/>
            <person name="Grigoriev I.V."/>
            <person name="Henrissat B."/>
            <person name="Martin F.M."/>
            <person name="Bonfante P."/>
        </authorList>
    </citation>
    <scope>NUCLEOTIDE SEQUENCE [LARGE SCALE GENOMIC DNA]</scope>
    <source>
        <strain evidence="1 2">BEG34</strain>
    </source>
</reference>
<evidence type="ECO:0000313" key="2">
    <source>
        <dbReference type="Proteomes" id="UP000439903"/>
    </source>
</evidence>
<comment type="caution">
    <text evidence="1">The sequence shown here is derived from an EMBL/GenBank/DDBJ whole genome shotgun (WGS) entry which is preliminary data.</text>
</comment>
<dbReference type="OrthoDB" id="6784354at2759"/>
<dbReference type="Proteomes" id="UP000439903">
    <property type="component" value="Unassembled WGS sequence"/>
</dbReference>
<dbReference type="PANTHER" id="PTHR35385:SF2">
    <property type="entry name" value="PROTEIN B, PUTATIVE-RELATED"/>
    <property type="match status" value="1"/>
</dbReference>
<accession>A0A8H4AGL9</accession>
<dbReference type="AlphaFoldDB" id="A0A8H4AGL9"/>
<proteinExistence type="predicted"/>
<dbReference type="EMBL" id="WTPW01000636">
    <property type="protein sequence ID" value="KAF0492712.1"/>
    <property type="molecule type" value="Genomic_DNA"/>
</dbReference>
<organism evidence="1 2">
    <name type="scientific">Gigaspora margarita</name>
    <dbReference type="NCBI Taxonomy" id="4874"/>
    <lineage>
        <taxon>Eukaryota</taxon>
        <taxon>Fungi</taxon>
        <taxon>Fungi incertae sedis</taxon>
        <taxon>Mucoromycota</taxon>
        <taxon>Glomeromycotina</taxon>
        <taxon>Glomeromycetes</taxon>
        <taxon>Diversisporales</taxon>
        <taxon>Gigasporaceae</taxon>
        <taxon>Gigaspora</taxon>
    </lineage>
</organism>
<dbReference type="PANTHER" id="PTHR35385">
    <property type="entry name" value="PROTEIN B, PUTATIVE-RELATED-RELATED"/>
    <property type="match status" value="1"/>
</dbReference>
<keyword evidence="2" id="KW-1185">Reference proteome</keyword>
<sequence>MESSTNKDSISHISLSDSIERQHITDINLITLECALPLNYNYVIDSFKAIQALKFLGAFSEQFEAKFCVNIYTADKNKVWLEEFSDYTRPRCKKHEDTEYSAILSTILSIQLRNISNTYPCIISLLFHHNHLLTSSYAMSFQPICNETKDAFFALFHVGHGPASAYYTYTEEIQLKYDNDKEVLANRAICPQKHDIYYLHKKFLDQSVGAKNGKEMFSQLAKEVEEFNTNERGCDWMQPYIAPTSIEPGQLLVLVVITNLMKHCYSLQQAGELIYIDTTAGLDAFNTPLTLLSTTF</sequence>
<evidence type="ECO:0000313" key="1">
    <source>
        <dbReference type="EMBL" id="KAF0492712.1"/>
    </source>
</evidence>
<protein>
    <submittedName>
        <fullName evidence="1">Uncharacterized protein</fullName>
    </submittedName>
</protein>